<dbReference type="Gene3D" id="1.10.10.10">
    <property type="entry name" value="Winged helix-like DNA-binding domain superfamily/Winged helix DNA-binding domain"/>
    <property type="match status" value="1"/>
</dbReference>
<reference evidence="6 7" key="1">
    <citation type="submission" date="2022-01" db="EMBL/GenBank/DDBJ databases">
        <title>Novel bile acid biosynthetic pathways are enriched in the microbiome of centenarians.</title>
        <authorList>
            <person name="Sato Y."/>
            <person name="Atarashi K."/>
            <person name="Plichta R.D."/>
            <person name="Arai Y."/>
            <person name="Sasajima S."/>
            <person name="Kearney M.S."/>
            <person name="Suda W."/>
            <person name="Takeshita K."/>
            <person name="Sasaki T."/>
            <person name="Okamoto S."/>
            <person name="Skelly N.A."/>
            <person name="Okamura Y."/>
            <person name="Vlamakis H."/>
            <person name="Li Y."/>
            <person name="Tanoue T."/>
            <person name="Takei H."/>
            <person name="Nittono H."/>
            <person name="Narushima S."/>
            <person name="Irie J."/>
            <person name="Itoh H."/>
            <person name="Moriya K."/>
            <person name="Sugiura Y."/>
            <person name="Suematsu M."/>
            <person name="Moritoki N."/>
            <person name="Shibata S."/>
            <person name="Littman R.D."/>
            <person name="Fischbach A.M."/>
            <person name="Uwamino Y."/>
            <person name="Inoue T."/>
            <person name="Honda A."/>
            <person name="Hattori M."/>
            <person name="Murai T."/>
            <person name="Xavier J.R."/>
            <person name="Hirose N."/>
            <person name="Honda K."/>
        </authorList>
    </citation>
    <scope>NUCLEOTIDE SEQUENCE [LARGE SCALE GENOMIC DNA]</scope>
    <source>
        <strain evidence="6 7">CE91-St30</strain>
    </source>
</reference>
<dbReference type="RefSeq" id="WP_244386261.1">
    <property type="nucleotide sequence ID" value="NZ_AP025564.1"/>
</dbReference>
<dbReference type="PANTHER" id="PTHR48111">
    <property type="entry name" value="REGULATOR OF RPOS"/>
    <property type="match status" value="1"/>
</dbReference>
<dbReference type="SUPFAM" id="SSF52172">
    <property type="entry name" value="CheY-like"/>
    <property type="match status" value="1"/>
</dbReference>
<dbReference type="Proteomes" id="UP001320544">
    <property type="component" value="Chromosome"/>
</dbReference>
<dbReference type="InterPro" id="IPR001789">
    <property type="entry name" value="Sig_transdc_resp-reg_receiver"/>
</dbReference>
<sequence length="241" mass="26450">MDFGNNTKPSILVVEDDAAINDVVRSFLGKAGYACTPAYSGTEARLLMQDAGAYDLVICDLMLPGMRGEDVVSIFREGSDAPVIVISAKSDVSSKVDLLRIGADDYLVKPFDLEELLARVEVQARRASQRSGMGKAPGRTLRFRTWEIDLDERAFRVAGTPVRLTRTEFEMVAALMAHPMRVFSKKDLSAAAWGDEGALEEKSVSTHVGNIRSKLKETGTDGFIETVWGVGFRLADDSQRR</sequence>
<name>A0ABN6MKK3_9ACTN</name>
<dbReference type="SMART" id="SM00862">
    <property type="entry name" value="Trans_reg_C"/>
    <property type="match status" value="1"/>
</dbReference>
<feature type="modified residue" description="4-aspartylphosphate" evidence="2">
    <location>
        <position position="60"/>
    </location>
</feature>
<dbReference type="Gene3D" id="3.40.50.2300">
    <property type="match status" value="1"/>
</dbReference>
<evidence type="ECO:0000256" key="1">
    <source>
        <dbReference type="ARBA" id="ARBA00023125"/>
    </source>
</evidence>
<dbReference type="Pfam" id="PF00072">
    <property type="entry name" value="Response_reg"/>
    <property type="match status" value="1"/>
</dbReference>
<evidence type="ECO:0000259" key="5">
    <source>
        <dbReference type="PROSITE" id="PS51755"/>
    </source>
</evidence>
<dbReference type="EMBL" id="AP025564">
    <property type="protein sequence ID" value="BDE97108.1"/>
    <property type="molecule type" value="Genomic_DNA"/>
</dbReference>
<keyword evidence="7" id="KW-1185">Reference proteome</keyword>
<gene>
    <name evidence="6" type="ORF">CE91St30_24410</name>
</gene>
<dbReference type="PANTHER" id="PTHR48111:SF2">
    <property type="entry name" value="RESPONSE REGULATOR SAER"/>
    <property type="match status" value="1"/>
</dbReference>
<evidence type="ECO:0000313" key="7">
    <source>
        <dbReference type="Proteomes" id="UP001320544"/>
    </source>
</evidence>
<feature type="domain" description="Response regulatory" evidence="4">
    <location>
        <begin position="10"/>
        <end position="124"/>
    </location>
</feature>
<accession>A0ABN6MKK3</accession>
<protein>
    <submittedName>
        <fullName evidence="6">DNA-binding response regulator</fullName>
    </submittedName>
</protein>
<dbReference type="InterPro" id="IPR036388">
    <property type="entry name" value="WH-like_DNA-bd_sf"/>
</dbReference>
<proteinExistence type="predicted"/>
<evidence type="ECO:0000256" key="3">
    <source>
        <dbReference type="PROSITE-ProRule" id="PRU01091"/>
    </source>
</evidence>
<feature type="domain" description="OmpR/PhoB-type" evidence="5">
    <location>
        <begin position="138"/>
        <end position="236"/>
    </location>
</feature>
<dbReference type="InterPro" id="IPR001867">
    <property type="entry name" value="OmpR/PhoB-type_DNA-bd"/>
</dbReference>
<dbReference type="GO" id="GO:0003677">
    <property type="term" value="F:DNA binding"/>
    <property type="evidence" value="ECO:0007669"/>
    <property type="project" value="UniProtKB-KW"/>
</dbReference>
<keyword evidence="1 3" id="KW-0238">DNA-binding</keyword>
<dbReference type="Gene3D" id="6.10.250.690">
    <property type="match status" value="1"/>
</dbReference>
<dbReference type="CDD" id="cd00383">
    <property type="entry name" value="trans_reg_C"/>
    <property type="match status" value="1"/>
</dbReference>
<dbReference type="InterPro" id="IPR039420">
    <property type="entry name" value="WalR-like"/>
</dbReference>
<dbReference type="PROSITE" id="PS50110">
    <property type="entry name" value="RESPONSE_REGULATORY"/>
    <property type="match status" value="1"/>
</dbReference>
<evidence type="ECO:0000259" key="4">
    <source>
        <dbReference type="PROSITE" id="PS50110"/>
    </source>
</evidence>
<dbReference type="SMART" id="SM00448">
    <property type="entry name" value="REC"/>
    <property type="match status" value="1"/>
</dbReference>
<evidence type="ECO:0000256" key="2">
    <source>
        <dbReference type="PROSITE-ProRule" id="PRU00169"/>
    </source>
</evidence>
<dbReference type="InterPro" id="IPR011006">
    <property type="entry name" value="CheY-like_superfamily"/>
</dbReference>
<dbReference type="Pfam" id="PF00486">
    <property type="entry name" value="Trans_reg_C"/>
    <property type="match status" value="1"/>
</dbReference>
<dbReference type="PROSITE" id="PS51755">
    <property type="entry name" value="OMPR_PHOB"/>
    <property type="match status" value="1"/>
</dbReference>
<evidence type="ECO:0000313" key="6">
    <source>
        <dbReference type="EMBL" id="BDE97108.1"/>
    </source>
</evidence>
<feature type="DNA-binding region" description="OmpR/PhoB-type" evidence="3">
    <location>
        <begin position="138"/>
        <end position="236"/>
    </location>
</feature>
<keyword evidence="2" id="KW-0597">Phosphoprotein</keyword>
<organism evidence="6 7">
    <name type="scientific">Raoultibacter timonensis</name>
    <dbReference type="NCBI Taxonomy" id="1907662"/>
    <lineage>
        <taxon>Bacteria</taxon>
        <taxon>Bacillati</taxon>
        <taxon>Actinomycetota</taxon>
        <taxon>Coriobacteriia</taxon>
        <taxon>Eggerthellales</taxon>
        <taxon>Eggerthellaceae</taxon>
        <taxon>Raoultibacter</taxon>
    </lineage>
</organism>